<protein>
    <submittedName>
        <fullName evidence="1">Uncharacterized protein</fullName>
    </submittedName>
</protein>
<evidence type="ECO:0000313" key="1">
    <source>
        <dbReference type="EMBL" id="GAH33879.1"/>
    </source>
</evidence>
<reference evidence="1" key="1">
    <citation type="journal article" date="2014" name="Front. Microbiol.">
        <title>High frequency of phylogenetically diverse reductive dehalogenase-homologous genes in deep subseafloor sedimentary metagenomes.</title>
        <authorList>
            <person name="Kawai M."/>
            <person name="Futagami T."/>
            <person name="Toyoda A."/>
            <person name="Takaki Y."/>
            <person name="Nishi S."/>
            <person name="Hori S."/>
            <person name="Arai W."/>
            <person name="Tsubouchi T."/>
            <person name="Morono Y."/>
            <person name="Uchiyama I."/>
            <person name="Ito T."/>
            <person name="Fujiyama A."/>
            <person name="Inagaki F."/>
            <person name="Takami H."/>
        </authorList>
    </citation>
    <scope>NUCLEOTIDE SEQUENCE</scope>
    <source>
        <strain evidence="1">Expedition CK06-06</strain>
    </source>
</reference>
<dbReference type="EMBL" id="BARU01010520">
    <property type="protein sequence ID" value="GAH33879.1"/>
    <property type="molecule type" value="Genomic_DNA"/>
</dbReference>
<proteinExistence type="predicted"/>
<name>X1FX17_9ZZZZ</name>
<sequence length="92" mass="10468">MFPVFKLKFVLGKGEETKAVIECGDRSIEIRGATGEVGPEGRFPYVTLTERSPYVTLTEKGEEKKFTESGFCLHSETIFNEFWDQLKDLAEK</sequence>
<comment type="caution">
    <text evidence="1">The sequence shown here is derived from an EMBL/GenBank/DDBJ whole genome shotgun (WGS) entry which is preliminary data.</text>
</comment>
<dbReference type="AlphaFoldDB" id="X1FX17"/>
<gene>
    <name evidence="1" type="ORF">S03H2_20037</name>
</gene>
<accession>X1FX17</accession>
<organism evidence="1">
    <name type="scientific">marine sediment metagenome</name>
    <dbReference type="NCBI Taxonomy" id="412755"/>
    <lineage>
        <taxon>unclassified sequences</taxon>
        <taxon>metagenomes</taxon>
        <taxon>ecological metagenomes</taxon>
    </lineage>
</organism>